<dbReference type="InterPro" id="IPR014041">
    <property type="entry name" value="ESCRT-II_cplx_Vps25-sub_N"/>
</dbReference>
<dbReference type="GO" id="GO:0000814">
    <property type="term" value="C:ESCRT II complex"/>
    <property type="evidence" value="ECO:0007669"/>
    <property type="project" value="InterPro"/>
</dbReference>
<reference evidence="8 9" key="1">
    <citation type="submission" date="2024-01" db="EMBL/GenBank/DDBJ databases">
        <title>The genome of the rayed Mediterranean limpet Patella caerulea (Linnaeus, 1758).</title>
        <authorList>
            <person name="Anh-Thu Weber A."/>
            <person name="Halstead-Nussloch G."/>
        </authorList>
    </citation>
    <scope>NUCLEOTIDE SEQUENCE [LARGE SCALE GENOMIC DNA]</scope>
    <source>
        <strain evidence="8">AATW-2023a</strain>
        <tissue evidence="8">Whole specimen</tissue>
    </source>
</reference>
<dbReference type="Pfam" id="PF05871">
    <property type="entry name" value="ESCRT-II"/>
    <property type="match status" value="1"/>
</dbReference>
<dbReference type="FunFam" id="1.10.10.10:FF:000141">
    <property type="entry name" value="vacuolar protein-sorting-associated protein 25"/>
    <property type="match status" value="1"/>
</dbReference>
<dbReference type="PANTHER" id="PTHR13149:SF0">
    <property type="entry name" value="VACUOLAR PROTEIN-SORTING-ASSOCIATED PROTEIN 25"/>
    <property type="match status" value="1"/>
</dbReference>
<evidence type="ECO:0000256" key="6">
    <source>
        <dbReference type="ARBA" id="ARBA00022927"/>
    </source>
</evidence>
<dbReference type="SUPFAM" id="SSF46785">
    <property type="entry name" value="Winged helix' DNA-binding domain"/>
    <property type="match status" value="2"/>
</dbReference>
<dbReference type="InterPro" id="IPR036388">
    <property type="entry name" value="WH-like_DNA-bd_sf"/>
</dbReference>
<dbReference type="GO" id="GO:0042803">
    <property type="term" value="F:protein homodimerization activity"/>
    <property type="evidence" value="ECO:0007669"/>
    <property type="project" value="TreeGrafter"/>
</dbReference>
<evidence type="ECO:0000313" key="8">
    <source>
        <dbReference type="EMBL" id="KAK6166044.1"/>
    </source>
</evidence>
<keyword evidence="4" id="KW-0813">Transport</keyword>
<keyword evidence="5" id="KW-0963">Cytoplasm</keyword>
<dbReference type="Gene3D" id="1.10.10.570">
    <property type="entry name" value="Winged helix' DNA-binding domain. Chain C. Domain 1"/>
    <property type="match status" value="1"/>
</dbReference>
<accession>A0AAN8GG04</accession>
<evidence type="ECO:0000313" key="9">
    <source>
        <dbReference type="Proteomes" id="UP001347796"/>
    </source>
</evidence>
<dbReference type="InterPro" id="IPR036390">
    <property type="entry name" value="WH_DNA-bd_sf"/>
</dbReference>
<dbReference type="EMBL" id="JAZGQO010000021">
    <property type="protein sequence ID" value="KAK6166044.1"/>
    <property type="molecule type" value="Genomic_DNA"/>
</dbReference>
<dbReference type="Proteomes" id="UP001347796">
    <property type="component" value="Unassembled WGS sequence"/>
</dbReference>
<dbReference type="GO" id="GO:0043328">
    <property type="term" value="P:protein transport to vacuole involved in ubiquitin-dependent protein catabolic process via the multivesicular body sorting pathway"/>
    <property type="evidence" value="ECO:0007669"/>
    <property type="project" value="TreeGrafter"/>
</dbReference>
<dbReference type="AlphaFoldDB" id="A0AAN8GG04"/>
<protein>
    <recommendedName>
        <fullName evidence="3">Vacuolar protein-sorting-associated protein 25</fullName>
    </recommendedName>
    <alternativeName>
        <fullName evidence="7">ESCRT-II complex subunit VPS25</fullName>
    </alternativeName>
</protein>
<sequence length="173" mass="20443">MADFEWPWQYKFPPFFTIQPNLETRKKQLEAWCSLILSYHRHTKSYSLNITEAQSSPLFYNKSLSRKLHVDGIYTILDELNKKGHIEWKDKSKKECLIMWRTPGEWGKTIYKWADDKGMKNTVCTMYEITNGEDSEDTEFHGLENWLLLRSLKCLQAEGKCEIMAGNEGVKFF</sequence>
<dbReference type="PANTHER" id="PTHR13149">
    <property type="entry name" value="VACUOLAR PROTEIN SORTING-ASSOCIATED PROTEIN VPS25"/>
    <property type="match status" value="1"/>
</dbReference>
<name>A0AAN8GG04_PATCE</name>
<proteinExistence type="inferred from homology"/>
<dbReference type="InterPro" id="IPR008570">
    <property type="entry name" value="ESCRT-II_cplx_Vps25-sub"/>
</dbReference>
<dbReference type="FunFam" id="1.10.10.570:FF:000001">
    <property type="entry name" value="vacuolar protein-sorting-associated protein 25"/>
    <property type="match status" value="1"/>
</dbReference>
<gene>
    <name evidence="8" type="ORF">SNE40_022829</name>
</gene>
<dbReference type="GO" id="GO:0005198">
    <property type="term" value="F:structural molecule activity"/>
    <property type="evidence" value="ECO:0007669"/>
    <property type="project" value="TreeGrafter"/>
</dbReference>
<comment type="subcellular location">
    <subcellularLocation>
        <location evidence="1">Cytoplasm</location>
    </subcellularLocation>
</comment>
<evidence type="ECO:0000256" key="1">
    <source>
        <dbReference type="ARBA" id="ARBA00004496"/>
    </source>
</evidence>
<dbReference type="Gene3D" id="1.10.10.10">
    <property type="entry name" value="Winged helix-like DNA-binding domain superfamily/Winged helix DNA-binding domain"/>
    <property type="match status" value="1"/>
</dbReference>
<evidence type="ECO:0000256" key="2">
    <source>
        <dbReference type="ARBA" id="ARBA00009674"/>
    </source>
</evidence>
<comment type="caution">
    <text evidence="8">The sequence shown here is derived from an EMBL/GenBank/DDBJ whole genome shotgun (WGS) entry which is preliminary data.</text>
</comment>
<comment type="similarity">
    <text evidence="2">Belongs to the VPS25 family.</text>
</comment>
<evidence type="ECO:0000256" key="7">
    <source>
        <dbReference type="ARBA" id="ARBA00030094"/>
    </source>
</evidence>
<evidence type="ECO:0000256" key="4">
    <source>
        <dbReference type="ARBA" id="ARBA00022448"/>
    </source>
</evidence>
<evidence type="ECO:0000256" key="3">
    <source>
        <dbReference type="ARBA" id="ARBA00017934"/>
    </source>
</evidence>
<organism evidence="8 9">
    <name type="scientific">Patella caerulea</name>
    <name type="common">Rayed Mediterranean limpet</name>
    <dbReference type="NCBI Taxonomy" id="87958"/>
    <lineage>
        <taxon>Eukaryota</taxon>
        <taxon>Metazoa</taxon>
        <taxon>Spiralia</taxon>
        <taxon>Lophotrochozoa</taxon>
        <taxon>Mollusca</taxon>
        <taxon>Gastropoda</taxon>
        <taxon>Patellogastropoda</taxon>
        <taxon>Patelloidea</taxon>
        <taxon>Patellidae</taxon>
        <taxon>Patella</taxon>
    </lineage>
</organism>
<keyword evidence="9" id="KW-1185">Reference proteome</keyword>
<dbReference type="GO" id="GO:0016236">
    <property type="term" value="P:macroautophagy"/>
    <property type="evidence" value="ECO:0007669"/>
    <property type="project" value="UniProtKB-ARBA"/>
</dbReference>
<keyword evidence="6" id="KW-0653">Protein transport</keyword>
<evidence type="ECO:0000256" key="5">
    <source>
        <dbReference type="ARBA" id="ARBA00022490"/>
    </source>
</evidence>